<dbReference type="KEGG" id="dfa:DFA_05703"/>
<sequence length="285" mass="32595">MSVPYEEALNSLQSMFSSFDRELIGAVLQQNKGHMEKTIDALLEMSGETPINQNTDSDASLAQLQQDEMMARMLQNDLFVNELRNDEDFARLFQQRESQAYMQQQRRLRQQQQQQQQPQQQQQSPTSRPVSHDHEDGVSPLTLFEEDFGDIKEKLNNLGEAAKTKFRELADFFMKKEESQYNAVRTTDDDEEASILPKSNSGSINGGGGGRRHDEDEVVVFDRSNRNNFTVNSNNNSNNNHSNYSINDDDSGSYDSFVLEDRSKENRSMGSVKLRSLKDSKKDDD</sequence>
<dbReference type="PANTHER" id="PTHR13467">
    <property type="entry name" value="CUE DOMAIN CONTAINING PROTEIN 1"/>
    <property type="match status" value="1"/>
</dbReference>
<dbReference type="CDD" id="cd14366">
    <property type="entry name" value="CUE_CUED1"/>
    <property type="match status" value="1"/>
</dbReference>
<protein>
    <recommendedName>
        <fullName evidence="2">CUE domain-containing protein</fullName>
    </recommendedName>
</protein>
<reference evidence="4" key="1">
    <citation type="journal article" date="2011" name="Genome Res.">
        <title>Phylogeny-wide analysis of social amoeba genomes highlights ancient origins for complex intercellular communication.</title>
        <authorList>
            <person name="Heidel A.J."/>
            <person name="Lawal H.M."/>
            <person name="Felder M."/>
            <person name="Schilde C."/>
            <person name="Helps N.R."/>
            <person name="Tunggal B."/>
            <person name="Rivero F."/>
            <person name="John U."/>
            <person name="Schleicher M."/>
            <person name="Eichinger L."/>
            <person name="Platzer M."/>
            <person name="Noegel A.A."/>
            <person name="Schaap P."/>
            <person name="Gloeckner G."/>
        </authorList>
    </citation>
    <scope>NUCLEOTIDE SEQUENCE [LARGE SCALE GENOMIC DNA]</scope>
    <source>
        <strain evidence="4">SH3</strain>
    </source>
</reference>
<feature type="compositionally biased region" description="Basic and acidic residues" evidence="1">
    <location>
        <begin position="276"/>
        <end position="285"/>
    </location>
</feature>
<dbReference type="InterPro" id="IPR040195">
    <property type="entry name" value="CUE_CUED1"/>
</dbReference>
<evidence type="ECO:0000256" key="1">
    <source>
        <dbReference type="SAM" id="MobiDB-lite"/>
    </source>
</evidence>
<dbReference type="SUPFAM" id="SSF46934">
    <property type="entry name" value="UBA-like"/>
    <property type="match status" value="1"/>
</dbReference>
<evidence type="ECO:0000259" key="2">
    <source>
        <dbReference type="PROSITE" id="PS51140"/>
    </source>
</evidence>
<feature type="domain" description="CUE" evidence="2">
    <location>
        <begin position="4"/>
        <end position="47"/>
    </location>
</feature>
<keyword evidence="4" id="KW-1185">Reference proteome</keyword>
<gene>
    <name evidence="3" type="ORF">DFA_05703</name>
</gene>
<feature type="compositionally biased region" description="Low complexity" evidence="1">
    <location>
        <begin position="226"/>
        <end position="246"/>
    </location>
</feature>
<dbReference type="RefSeq" id="XP_004361421.1">
    <property type="nucleotide sequence ID" value="XM_004361364.1"/>
</dbReference>
<dbReference type="InterPro" id="IPR009060">
    <property type="entry name" value="UBA-like_sf"/>
</dbReference>
<accession>F4PM70</accession>
<dbReference type="InterPro" id="IPR003892">
    <property type="entry name" value="CUE"/>
</dbReference>
<dbReference type="AlphaFoldDB" id="F4PM70"/>
<feature type="compositionally biased region" description="Low complexity" evidence="1">
    <location>
        <begin position="110"/>
        <end position="123"/>
    </location>
</feature>
<dbReference type="SMART" id="SM00546">
    <property type="entry name" value="CUE"/>
    <property type="match status" value="1"/>
</dbReference>
<dbReference type="STRING" id="1054147.F4PM70"/>
<dbReference type="GeneID" id="14875299"/>
<dbReference type="GO" id="GO:0043130">
    <property type="term" value="F:ubiquitin binding"/>
    <property type="evidence" value="ECO:0007669"/>
    <property type="project" value="InterPro"/>
</dbReference>
<dbReference type="Proteomes" id="UP000007797">
    <property type="component" value="Unassembled WGS sequence"/>
</dbReference>
<dbReference type="PROSITE" id="PS51140">
    <property type="entry name" value="CUE"/>
    <property type="match status" value="1"/>
</dbReference>
<dbReference type="Pfam" id="PF02845">
    <property type="entry name" value="CUE"/>
    <property type="match status" value="1"/>
</dbReference>
<dbReference type="OrthoDB" id="5794653at2759"/>
<proteinExistence type="predicted"/>
<name>F4PM70_CACFS</name>
<feature type="region of interest" description="Disordered" evidence="1">
    <location>
        <begin position="100"/>
        <end position="138"/>
    </location>
</feature>
<feature type="region of interest" description="Disordered" evidence="1">
    <location>
        <begin position="179"/>
        <end position="285"/>
    </location>
</feature>
<dbReference type="Gene3D" id="1.10.8.10">
    <property type="entry name" value="DNA helicase RuvA subunit, C-terminal domain"/>
    <property type="match status" value="1"/>
</dbReference>
<evidence type="ECO:0000313" key="3">
    <source>
        <dbReference type="EMBL" id="EGG23570.1"/>
    </source>
</evidence>
<dbReference type="EMBL" id="GL883008">
    <property type="protein sequence ID" value="EGG23570.1"/>
    <property type="molecule type" value="Genomic_DNA"/>
</dbReference>
<organism evidence="3 4">
    <name type="scientific">Cavenderia fasciculata</name>
    <name type="common">Slime mold</name>
    <name type="synonym">Dictyostelium fasciculatum</name>
    <dbReference type="NCBI Taxonomy" id="261658"/>
    <lineage>
        <taxon>Eukaryota</taxon>
        <taxon>Amoebozoa</taxon>
        <taxon>Evosea</taxon>
        <taxon>Eumycetozoa</taxon>
        <taxon>Dictyostelia</taxon>
        <taxon>Acytosteliales</taxon>
        <taxon>Cavenderiaceae</taxon>
        <taxon>Cavenderia</taxon>
    </lineage>
</organism>
<dbReference type="InterPro" id="IPR040192">
    <property type="entry name" value="CUEDC1"/>
</dbReference>
<dbReference type="OMA" id="KGHMEKT"/>
<evidence type="ECO:0000313" key="4">
    <source>
        <dbReference type="Proteomes" id="UP000007797"/>
    </source>
</evidence>
<dbReference type="PANTHER" id="PTHR13467:SF3">
    <property type="entry name" value="CUE DOMAIN-CONTAINING PROTEIN 1"/>
    <property type="match status" value="1"/>
</dbReference>